<proteinExistence type="predicted"/>
<dbReference type="Pfam" id="PF07719">
    <property type="entry name" value="TPR_2"/>
    <property type="match status" value="1"/>
</dbReference>
<keyword evidence="1" id="KW-0677">Repeat</keyword>
<dbReference type="PROSITE" id="PS50293">
    <property type="entry name" value="TPR_REGION"/>
    <property type="match status" value="1"/>
</dbReference>
<dbReference type="PROSITE" id="PS50005">
    <property type="entry name" value="TPR"/>
    <property type="match status" value="1"/>
</dbReference>
<dbReference type="OrthoDB" id="793001at2"/>
<dbReference type="Pfam" id="PF13181">
    <property type="entry name" value="TPR_8"/>
    <property type="match status" value="1"/>
</dbReference>
<evidence type="ECO:0000256" key="3">
    <source>
        <dbReference type="PROSITE-ProRule" id="PRU00339"/>
    </source>
</evidence>
<name>A0A5M4AU29_9BACT</name>
<evidence type="ECO:0000256" key="1">
    <source>
        <dbReference type="ARBA" id="ARBA00022737"/>
    </source>
</evidence>
<keyword evidence="2 3" id="KW-0802">TPR repeat</keyword>
<comment type="caution">
    <text evidence="4">The sequence shown here is derived from an EMBL/GenBank/DDBJ whole genome shotgun (WGS) entry which is preliminary data.</text>
</comment>
<dbReference type="EMBL" id="BLAX01000001">
    <property type="protein sequence ID" value="GET31459.1"/>
    <property type="molecule type" value="Genomic_DNA"/>
</dbReference>
<dbReference type="InterPro" id="IPR011990">
    <property type="entry name" value="TPR-like_helical_dom_sf"/>
</dbReference>
<reference evidence="4 5" key="1">
    <citation type="submission" date="2019-10" db="EMBL/GenBank/DDBJ databases">
        <title>Prolixibacter strains distinguished by the presence of nitrate reductase genes were adept at nitrate-dependent anaerobic corrosion of metallic iron and carbon steel.</title>
        <authorList>
            <person name="Iino T."/>
            <person name="Shono N."/>
            <person name="Ito K."/>
            <person name="Nakamura R."/>
            <person name="Sueoka K."/>
            <person name="Harayama S."/>
            <person name="Ohkuma M."/>
        </authorList>
    </citation>
    <scope>NUCLEOTIDE SEQUENCE [LARGE SCALE GENOMIC DNA]</scope>
    <source>
        <strain evidence="4 5">JCM 13498</strain>
    </source>
</reference>
<accession>A0A5M4AU29</accession>
<dbReference type="SUPFAM" id="SSF48452">
    <property type="entry name" value="TPR-like"/>
    <property type="match status" value="1"/>
</dbReference>
<protein>
    <submittedName>
        <fullName evidence="4">Uncharacterized protein</fullName>
    </submittedName>
</protein>
<organism evidence="4 5">
    <name type="scientific">Prolixibacter bellariivorans</name>
    <dbReference type="NCBI Taxonomy" id="314319"/>
    <lineage>
        <taxon>Bacteria</taxon>
        <taxon>Pseudomonadati</taxon>
        <taxon>Bacteroidota</taxon>
        <taxon>Bacteroidia</taxon>
        <taxon>Marinilabiliales</taxon>
        <taxon>Prolixibacteraceae</taxon>
        <taxon>Prolixibacter</taxon>
    </lineage>
</organism>
<evidence type="ECO:0000256" key="2">
    <source>
        <dbReference type="ARBA" id="ARBA00022803"/>
    </source>
</evidence>
<evidence type="ECO:0000313" key="4">
    <source>
        <dbReference type="EMBL" id="GET31459.1"/>
    </source>
</evidence>
<dbReference type="PANTHER" id="PTHR12558">
    <property type="entry name" value="CELL DIVISION CYCLE 16,23,27"/>
    <property type="match status" value="1"/>
</dbReference>
<sequence>MTLTTKPTMTRTKLLILISFLFVTHLAFGQNQKAEDMIREGVALHDKGEYQKAIETYQKVLEMAPNSSVANYEISYSYLAAKDYKNAEKFSKKVIDLNNGNVLGAYITYGNALDLQGKTKKAMKVYESAAKDFHHYLVYYNYAICCFNAGETDKAYDLAIKAITDYPSHASSHLILSKIMERKGSRIKAMLPLYFFLLLEPNSGRSAVEYQTLRNYIDHGVTREGEKNINVVVPEDEDPDFGAAEMMVSLSKASNSLEENKGKTDLELFAENNDNIFKVMGELKKDHTGFWWDFYVSFFYRMANENLTKPFSYYISESDGDEAAKWLNDHPEEFDRFKIWMNIPNN</sequence>
<dbReference type="Gene3D" id="1.25.40.10">
    <property type="entry name" value="Tetratricopeptide repeat domain"/>
    <property type="match status" value="1"/>
</dbReference>
<gene>
    <name evidence="4" type="ORF">PbJCM13498_03220</name>
</gene>
<evidence type="ECO:0000313" key="5">
    <source>
        <dbReference type="Proteomes" id="UP000391834"/>
    </source>
</evidence>
<dbReference type="PANTHER" id="PTHR12558:SF13">
    <property type="entry name" value="CELL DIVISION CYCLE PROTEIN 27 HOMOLOG"/>
    <property type="match status" value="1"/>
</dbReference>
<dbReference type="SMART" id="SM00028">
    <property type="entry name" value="TPR"/>
    <property type="match status" value="3"/>
</dbReference>
<feature type="repeat" description="TPR" evidence="3">
    <location>
        <begin position="34"/>
        <end position="67"/>
    </location>
</feature>
<dbReference type="InterPro" id="IPR019734">
    <property type="entry name" value="TPR_rpt"/>
</dbReference>
<keyword evidence="5" id="KW-1185">Reference proteome</keyword>
<dbReference type="Proteomes" id="UP000391834">
    <property type="component" value="Unassembled WGS sequence"/>
</dbReference>
<dbReference type="InterPro" id="IPR013105">
    <property type="entry name" value="TPR_2"/>
</dbReference>
<dbReference type="AlphaFoldDB" id="A0A5M4AU29"/>